<gene>
    <name evidence="3" type="ORF">FCC1311_025732</name>
</gene>
<dbReference type="EMBL" id="BEYU01000020">
    <property type="protein sequence ID" value="GBG26352.1"/>
    <property type="molecule type" value="Genomic_DNA"/>
</dbReference>
<evidence type="ECO:0000313" key="4">
    <source>
        <dbReference type="Proteomes" id="UP000241890"/>
    </source>
</evidence>
<protein>
    <submittedName>
        <fullName evidence="3">Uncharacterized protein</fullName>
    </submittedName>
</protein>
<keyword evidence="4" id="KW-1185">Reference proteome</keyword>
<feature type="compositionally biased region" description="Basic and acidic residues" evidence="2">
    <location>
        <begin position="22"/>
        <end position="38"/>
    </location>
</feature>
<reference evidence="3 4" key="1">
    <citation type="submission" date="2017-12" db="EMBL/GenBank/DDBJ databases">
        <title>Sequencing, de novo assembly and annotation of complete genome of a new Thraustochytrid species, strain FCC1311.</title>
        <authorList>
            <person name="Sedici K."/>
            <person name="Godart F."/>
            <person name="Aiese Cigliano R."/>
            <person name="Sanseverino W."/>
            <person name="Barakat M."/>
            <person name="Ortet P."/>
            <person name="Marechal E."/>
            <person name="Cagnac O."/>
            <person name="Amato A."/>
        </authorList>
    </citation>
    <scope>NUCLEOTIDE SEQUENCE [LARGE SCALE GENOMIC DNA]</scope>
</reference>
<sequence length="512" mass="55065">MRRDPREDGSERQGEGEGEEEGRERAEDEGELQRDASPRLEVTLEPATSIFRDEGGKFNYLCAFFVLRSGAEGLPGALEAVMAEDGSVPLKLELLYEDGSLVPVRQGKPALQIFGSAGTQKPEEGGAVCNCRDRLGSVRYRILKLSRNHDGKQFRLKISLDGVDEDVVAPAITRPTSVLSKRKWLRANERAPEGSKRKRLEELAAKQNVQLAQEAASPRATGAQLHVPVRELAGLSALEAGYPQPVNIHMYVSAKDGAHSHAGNERRSRRGSTSMPSSSSSYAVRGESASASLSRHSSVFDSEDEDPEYVPRAMTSSGRRVISSHRGRQASLASTEPIATQSMLPGATVDQGPPAVELAHAAAASLASGAIVSGSVGAAATAAALDPQTTAILRKVLDQLQVLQGEIKRYNETVVETTRRIDVLETENRSLKRQLSDIAAGAMDADEERMYKRSKQTTAPLVSLSRPLSLPRSHSLNMSGDVFNIIGADDDGMTPVLSDIEAVFSGSSNPFL</sequence>
<feature type="compositionally biased region" description="Low complexity" evidence="2">
    <location>
        <begin position="271"/>
        <end position="281"/>
    </location>
</feature>
<dbReference type="InParanoid" id="A0A2R5G5M1"/>
<feature type="region of interest" description="Disordered" evidence="2">
    <location>
        <begin position="257"/>
        <end position="338"/>
    </location>
</feature>
<feature type="compositionally biased region" description="Basic and acidic residues" evidence="2">
    <location>
        <begin position="1"/>
        <end position="15"/>
    </location>
</feature>
<evidence type="ECO:0000256" key="1">
    <source>
        <dbReference type="SAM" id="Coils"/>
    </source>
</evidence>
<proteinExistence type="predicted"/>
<organism evidence="3 4">
    <name type="scientific">Hondaea fermentalgiana</name>
    <dbReference type="NCBI Taxonomy" id="2315210"/>
    <lineage>
        <taxon>Eukaryota</taxon>
        <taxon>Sar</taxon>
        <taxon>Stramenopiles</taxon>
        <taxon>Bigyra</taxon>
        <taxon>Labyrinthulomycetes</taxon>
        <taxon>Thraustochytrida</taxon>
        <taxon>Thraustochytriidae</taxon>
        <taxon>Hondaea</taxon>
    </lineage>
</organism>
<dbReference type="Proteomes" id="UP000241890">
    <property type="component" value="Unassembled WGS sequence"/>
</dbReference>
<feature type="region of interest" description="Disordered" evidence="2">
    <location>
        <begin position="1"/>
        <end position="41"/>
    </location>
</feature>
<name>A0A2R5G5M1_9STRA</name>
<evidence type="ECO:0000313" key="3">
    <source>
        <dbReference type="EMBL" id="GBG26352.1"/>
    </source>
</evidence>
<feature type="compositionally biased region" description="Low complexity" evidence="2">
    <location>
        <begin position="288"/>
        <end position="297"/>
    </location>
</feature>
<accession>A0A2R5G5M1</accession>
<feature type="compositionally biased region" description="Basic and acidic residues" evidence="2">
    <location>
        <begin position="257"/>
        <end position="266"/>
    </location>
</feature>
<dbReference type="AlphaFoldDB" id="A0A2R5G5M1"/>
<keyword evidence="1" id="KW-0175">Coiled coil</keyword>
<evidence type="ECO:0000256" key="2">
    <source>
        <dbReference type="SAM" id="MobiDB-lite"/>
    </source>
</evidence>
<feature type="coiled-coil region" evidence="1">
    <location>
        <begin position="393"/>
        <end position="434"/>
    </location>
</feature>
<dbReference type="OrthoDB" id="78299at2759"/>
<comment type="caution">
    <text evidence="3">The sequence shown here is derived from an EMBL/GenBank/DDBJ whole genome shotgun (WGS) entry which is preliminary data.</text>
</comment>